<proteinExistence type="inferred from homology"/>
<dbReference type="OrthoDB" id="10013825at2759"/>
<dbReference type="AlphaFoldDB" id="A0A7J7P6I3"/>
<dbReference type="PANTHER" id="PTHR33091">
    <property type="entry name" value="PROTEIN, PUTATIVE, EXPRESSED-RELATED"/>
    <property type="match status" value="1"/>
</dbReference>
<evidence type="ECO:0000256" key="2">
    <source>
        <dbReference type="ARBA" id="ARBA00022690"/>
    </source>
</evidence>
<dbReference type="EMBL" id="JACGCM010000221">
    <property type="protein sequence ID" value="KAF6175055.1"/>
    <property type="molecule type" value="Genomic_DNA"/>
</dbReference>
<reference evidence="4 5" key="1">
    <citation type="journal article" date="2020" name="IScience">
        <title>Genome Sequencing of the Endangered Kingdonia uniflora (Circaeasteraceae, Ranunculales) Reveals Potential Mechanisms of Evolutionary Specialization.</title>
        <authorList>
            <person name="Sun Y."/>
            <person name="Deng T."/>
            <person name="Zhang A."/>
            <person name="Moore M.J."/>
            <person name="Landis J.B."/>
            <person name="Lin N."/>
            <person name="Zhang H."/>
            <person name="Zhang X."/>
            <person name="Huang J."/>
            <person name="Zhang X."/>
            <person name="Sun H."/>
            <person name="Wang H."/>
        </authorList>
    </citation>
    <scope>NUCLEOTIDE SEQUENCE [LARGE SCALE GENOMIC DNA]</scope>
    <source>
        <strain evidence="4">TB1705</strain>
        <tissue evidence="4">Leaf</tissue>
    </source>
</reference>
<comment type="similarity">
    <text evidence="1">Belongs to the protease inhibitor I13 (potato type I serine protease inhibitor) family.</text>
</comment>
<accession>A0A7J7P6I3</accession>
<name>A0A7J7P6I3_9MAGN</name>
<keyword evidence="2" id="KW-0646">Protease inhibitor</keyword>
<dbReference type="InterPro" id="IPR036354">
    <property type="entry name" value="Prot_inh_pot1_sf"/>
</dbReference>
<evidence type="ECO:0000256" key="3">
    <source>
        <dbReference type="ARBA" id="ARBA00022900"/>
    </source>
</evidence>
<comment type="caution">
    <text evidence="4">The sequence shown here is derived from an EMBL/GenBank/DDBJ whole genome shotgun (WGS) entry which is preliminary data.</text>
</comment>
<dbReference type="SUPFAM" id="SSF54654">
    <property type="entry name" value="CI-2 family of serine protease inhibitors"/>
    <property type="match status" value="1"/>
</dbReference>
<dbReference type="PRINTS" id="PR00292">
    <property type="entry name" value="POTATOINHBTR"/>
</dbReference>
<protein>
    <submittedName>
        <fullName evidence="4">Uncharacterized protein</fullName>
    </submittedName>
</protein>
<evidence type="ECO:0000313" key="4">
    <source>
        <dbReference type="EMBL" id="KAF6175055.1"/>
    </source>
</evidence>
<organism evidence="4 5">
    <name type="scientific">Kingdonia uniflora</name>
    <dbReference type="NCBI Taxonomy" id="39325"/>
    <lineage>
        <taxon>Eukaryota</taxon>
        <taxon>Viridiplantae</taxon>
        <taxon>Streptophyta</taxon>
        <taxon>Embryophyta</taxon>
        <taxon>Tracheophyta</taxon>
        <taxon>Spermatophyta</taxon>
        <taxon>Magnoliopsida</taxon>
        <taxon>Ranunculales</taxon>
        <taxon>Circaeasteraceae</taxon>
        <taxon>Kingdonia</taxon>
    </lineage>
</organism>
<dbReference type="Proteomes" id="UP000541444">
    <property type="component" value="Unassembled WGS sequence"/>
</dbReference>
<keyword evidence="5" id="KW-1185">Reference proteome</keyword>
<dbReference type="PANTHER" id="PTHR33091:SF110">
    <property type="entry name" value="GLU S.GRISEUS PROTEASE INHIBITOR-LIKE"/>
    <property type="match status" value="1"/>
</dbReference>
<evidence type="ECO:0000313" key="5">
    <source>
        <dbReference type="Proteomes" id="UP000541444"/>
    </source>
</evidence>
<keyword evidence="3" id="KW-0722">Serine protease inhibitor</keyword>
<dbReference type="Pfam" id="PF00280">
    <property type="entry name" value="potato_inhibit"/>
    <property type="match status" value="1"/>
</dbReference>
<dbReference type="InterPro" id="IPR000864">
    <property type="entry name" value="Prot_inh_pot1"/>
</dbReference>
<dbReference type="GO" id="GO:0004867">
    <property type="term" value="F:serine-type endopeptidase inhibitor activity"/>
    <property type="evidence" value="ECO:0007669"/>
    <property type="project" value="UniProtKB-KW"/>
</dbReference>
<sequence length="267" mass="29757">MATLQFKDDCDSMKVGLLEFDSSWTWQANELRATGAVTVSCSQVPQVLRRLNSRAAKALCDLEVSALLDGIGDILVGLSGGDALGLSRRATFHSVRGEGALQQDAAHFRGRDARVHRPYFFLRRFETKRQYPEEKADSSRMKVRSLRTSAGIGEVKMQKIESLQSRVGDGPRRGRRDYFKSQLTRERKTKAIKIHAMANSCGYLKASWPELLGVLGTVAEATIEHENNMLNAVLVKEGSKVTMEYRCDRVRVWVDANGIVTKVPIIG</sequence>
<dbReference type="GO" id="GO:0009611">
    <property type="term" value="P:response to wounding"/>
    <property type="evidence" value="ECO:0007669"/>
    <property type="project" value="InterPro"/>
</dbReference>
<evidence type="ECO:0000256" key="1">
    <source>
        <dbReference type="ARBA" id="ARBA00008210"/>
    </source>
</evidence>
<dbReference type="Gene3D" id="3.30.10.10">
    <property type="entry name" value="Trypsin Inhibitor V, subunit A"/>
    <property type="match status" value="1"/>
</dbReference>
<gene>
    <name evidence="4" type="ORF">GIB67_039603</name>
</gene>
<dbReference type="PROSITE" id="PS00285">
    <property type="entry name" value="POTATO_INHIBITOR"/>
    <property type="match status" value="1"/>
</dbReference>